<evidence type="ECO:0000313" key="9">
    <source>
        <dbReference type="Proteomes" id="UP001652660"/>
    </source>
</evidence>
<keyword evidence="2 8" id="KW-0812">Transmembrane</keyword>
<dbReference type="InterPro" id="IPR017972">
    <property type="entry name" value="Cyt_P450_CS"/>
</dbReference>
<evidence type="ECO:0000256" key="7">
    <source>
        <dbReference type="RuleBase" id="RU000461"/>
    </source>
</evidence>
<evidence type="ECO:0000313" key="10">
    <source>
        <dbReference type="RefSeq" id="XP_071938833.1"/>
    </source>
</evidence>
<dbReference type="CDD" id="cd11043">
    <property type="entry name" value="CYP90-like"/>
    <property type="match status" value="1"/>
</dbReference>
<keyword evidence="7" id="KW-0503">Monooxygenase</keyword>
<evidence type="ECO:0000256" key="8">
    <source>
        <dbReference type="SAM" id="Phobius"/>
    </source>
</evidence>
<dbReference type="SUPFAM" id="SSF48264">
    <property type="entry name" value="Cytochrome P450"/>
    <property type="match status" value="1"/>
</dbReference>
<comment type="subcellular location">
    <subcellularLocation>
        <location evidence="1">Membrane</location>
        <topology evidence="1">Single-pass membrane protein</topology>
    </subcellularLocation>
</comment>
<dbReference type="InterPro" id="IPR001128">
    <property type="entry name" value="Cyt_P450"/>
</dbReference>
<reference evidence="9" key="1">
    <citation type="journal article" date="2025" name="Foods">
        <title>Unveiling the Microbial Signatures of Arabica Coffee Cherries: Insights into Ripeness Specific Diversity, Functional Traits, and Implications for Quality and Safety.</title>
        <authorList>
            <consortium name="RefSeq"/>
            <person name="Tenea G.N."/>
            <person name="Cifuentes V."/>
            <person name="Reyes P."/>
            <person name="Cevallos-Vallejos M."/>
        </authorList>
    </citation>
    <scope>NUCLEOTIDE SEQUENCE [LARGE SCALE GENOMIC DNA]</scope>
</reference>
<dbReference type="InterPro" id="IPR002401">
    <property type="entry name" value="Cyt_P450_E_grp-I"/>
</dbReference>
<reference evidence="10" key="2">
    <citation type="submission" date="2025-08" db="UniProtKB">
        <authorList>
            <consortium name="RefSeq"/>
        </authorList>
    </citation>
    <scope>IDENTIFICATION</scope>
    <source>
        <tissue evidence="10">Leaves</tissue>
    </source>
</reference>
<name>A0ABM4X475_COFAR</name>
<evidence type="ECO:0000256" key="2">
    <source>
        <dbReference type="ARBA" id="ARBA00022692"/>
    </source>
</evidence>
<keyword evidence="9" id="KW-1185">Reference proteome</keyword>
<gene>
    <name evidence="10" type="primary">LOC113732232</name>
</gene>
<protein>
    <submittedName>
        <fullName evidence="10">Beta-amyrin 28-monooxygenase-like</fullName>
    </submittedName>
</protein>
<evidence type="ECO:0000256" key="5">
    <source>
        <dbReference type="ARBA" id="ARBA00023002"/>
    </source>
</evidence>
<keyword evidence="3 7" id="KW-0479">Metal-binding</keyword>
<dbReference type="GeneID" id="113732232"/>
<dbReference type="PANTHER" id="PTHR24286">
    <property type="entry name" value="CYTOCHROME P450 26"/>
    <property type="match status" value="1"/>
</dbReference>
<keyword evidence="8" id="KW-0472">Membrane</keyword>
<evidence type="ECO:0000256" key="3">
    <source>
        <dbReference type="ARBA" id="ARBA00022723"/>
    </source>
</evidence>
<keyword evidence="7" id="KW-0349">Heme</keyword>
<dbReference type="InterPro" id="IPR036396">
    <property type="entry name" value="Cyt_P450_sf"/>
</dbReference>
<dbReference type="RefSeq" id="XP_071938833.1">
    <property type="nucleotide sequence ID" value="XM_072082732.1"/>
</dbReference>
<evidence type="ECO:0000256" key="6">
    <source>
        <dbReference type="ARBA" id="ARBA00023004"/>
    </source>
</evidence>
<dbReference type="PROSITE" id="PS00086">
    <property type="entry name" value="CYTOCHROME_P450"/>
    <property type="match status" value="1"/>
</dbReference>
<organism evidence="9 10">
    <name type="scientific">Coffea arabica</name>
    <name type="common">Arabian coffee</name>
    <dbReference type="NCBI Taxonomy" id="13443"/>
    <lineage>
        <taxon>Eukaryota</taxon>
        <taxon>Viridiplantae</taxon>
        <taxon>Streptophyta</taxon>
        <taxon>Embryophyta</taxon>
        <taxon>Tracheophyta</taxon>
        <taxon>Spermatophyta</taxon>
        <taxon>Magnoliopsida</taxon>
        <taxon>eudicotyledons</taxon>
        <taxon>Gunneridae</taxon>
        <taxon>Pentapetalae</taxon>
        <taxon>asterids</taxon>
        <taxon>lamiids</taxon>
        <taxon>Gentianales</taxon>
        <taxon>Rubiaceae</taxon>
        <taxon>Ixoroideae</taxon>
        <taxon>Gardenieae complex</taxon>
        <taxon>Bertiereae - Coffeeae clade</taxon>
        <taxon>Coffeeae</taxon>
        <taxon>Coffea</taxon>
    </lineage>
</organism>
<dbReference type="PANTHER" id="PTHR24286:SF209">
    <property type="entry name" value="BETA-AMYRIN 28-OXIDASE-LIKE"/>
    <property type="match status" value="1"/>
</dbReference>
<keyword evidence="6 7" id="KW-0408">Iron</keyword>
<evidence type="ECO:0000256" key="4">
    <source>
        <dbReference type="ARBA" id="ARBA00022989"/>
    </source>
</evidence>
<dbReference type="Pfam" id="PF00067">
    <property type="entry name" value="p450"/>
    <property type="match status" value="1"/>
</dbReference>
<sequence length="517" mass="58044">MAINNDVLPSSSSSSSSSSSFFIFASSSAFTALVVLLLLLFLYSNKVVKPGRRDVKSRLKFPPGSYGWPIVGETAEFFRRCMEGAPETFINDRVERYQCDRVFKTSLFGERVAILCGASGNKFLFSNENKLVHVWWPASVRRLLGPCLATSVGDEAKMMRKMLSYFVNPDAFMRLYSNTIDSVTRQHITTHWQGKEEVTVFPAAKLYLFELACRLFLSLEEPQCIAKLAADFNIFLKGLVSNPINFPGTRFYKARRATAAIKKQLLTLVRQRKVALQMGGASPSQDLLSHLLVTPNQNGAFMSEAMIVNNILMLLFAGHDTSAAAITSLVKALGEHPQVYHKVFQEQSEIASSKVGAAGDDELLQWEDIQKMKYSWNVVSEVMRLTPSGIGVFREALTDLKYEGYDIPKGWKLYWSASFTHRDANLFPEPTKFDPSRFDEGGDHTLIPFSYVSFGGGPRMCIGKEFAKIIILTFLHHLVNRFRWDLVIPDEKVEYDPTPIPVKGLPVRVLPHIPSVP</sequence>
<evidence type="ECO:0000256" key="1">
    <source>
        <dbReference type="ARBA" id="ARBA00004167"/>
    </source>
</evidence>
<keyword evidence="5 7" id="KW-0560">Oxidoreductase</keyword>
<keyword evidence="4 8" id="KW-1133">Transmembrane helix</keyword>
<feature type="transmembrane region" description="Helical" evidence="8">
    <location>
        <begin position="20"/>
        <end position="43"/>
    </location>
</feature>
<accession>A0ABM4X475</accession>
<comment type="similarity">
    <text evidence="7">Belongs to the cytochrome P450 family.</text>
</comment>
<dbReference type="PRINTS" id="PR00385">
    <property type="entry name" value="P450"/>
</dbReference>
<dbReference type="Proteomes" id="UP001652660">
    <property type="component" value="Chromosome 1c"/>
</dbReference>
<dbReference type="Gene3D" id="1.10.630.10">
    <property type="entry name" value="Cytochrome P450"/>
    <property type="match status" value="1"/>
</dbReference>
<proteinExistence type="inferred from homology"/>
<dbReference type="PRINTS" id="PR00463">
    <property type="entry name" value="EP450I"/>
</dbReference>